<name>A0ABD6CZM6_9EURY</name>
<feature type="region of interest" description="Disordered" evidence="1">
    <location>
        <begin position="184"/>
        <end position="206"/>
    </location>
</feature>
<accession>A0ABD6CZM6</accession>
<evidence type="ECO:0000256" key="1">
    <source>
        <dbReference type="SAM" id="MobiDB-lite"/>
    </source>
</evidence>
<keyword evidence="2" id="KW-0812">Transmembrane</keyword>
<dbReference type="AlphaFoldDB" id="A0ABD6CZM6"/>
<keyword evidence="2" id="KW-1133">Transmembrane helix</keyword>
<dbReference type="InterPro" id="IPR055713">
    <property type="entry name" value="DUF7289"/>
</dbReference>
<evidence type="ECO:0008006" key="5">
    <source>
        <dbReference type="Google" id="ProtNLM"/>
    </source>
</evidence>
<dbReference type="Proteomes" id="UP001597075">
    <property type="component" value="Unassembled WGS sequence"/>
</dbReference>
<feature type="transmembrane region" description="Helical" evidence="2">
    <location>
        <begin position="20"/>
        <end position="40"/>
    </location>
</feature>
<dbReference type="RefSeq" id="WP_256404849.1">
    <property type="nucleotide sequence ID" value="NZ_CP187151.1"/>
</dbReference>
<comment type="caution">
    <text evidence="3">The sequence shown here is derived from an EMBL/GenBank/DDBJ whole genome shotgun (WGS) entry which is preliminary data.</text>
</comment>
<keyword evidence="2" id="KW-0472">Membrane</keyword>
<reference evidence="3 4" key="1">
    <citation type="journal article" date="2019" name="Int. J. Syst. Evol. Microbiol.">
        <title>The Global Catalogue of Microorganisms (GCM) 10K type strain sequencing project: providing services to taxonomists for standard genome sequencing and annotation.</title>
        <authorList>
            <consortium name="The Broad Institute Genomics Platform"/>
            <consortium name="The Broad Institute Genome Sequencing Center for Infectious Disease"/>
            <person name="Wu L."/>
            <person name="Ma J."/>
        </authorList>
    </citation>
    <scope>NUCLEOTIDE SEQUENCE [LARGE SCALE GENOMIC DNA]</scope>
    <source>
        <strain evidence="3 4">CGMCC 1.10594</strain>
    </source>
</reference>
<dbReference type="EMBL" id="JBHUDL010000010">
    <property type="protein sequence ID" value="MFD1634609.1"/>
    <property type="molecule type" value="Genomic_DNA"/>
</dbReference>
<dbReference type="Pfam" id="PF23960">
    <property type="entry name" value="DUF7289"/>
    <property type="match status" value="1"/>
</dbReference>
<sequence length="261" mass="26874">MSPPHPPSGSTNRAVSNTVAFVLVFALIVTSAGLVTTIGLNSLQDVQQFQQAELSTGAIRAVGGGIGEIAAGERPAYRDSVGLGGGELAVVNETQVGVTVSTGAGTSFDETYHPRTLRYTFEGRNTTYGSGVLARGGDGQQATLVSGPETIQCSPKGDVAVITLVELVPSGGTGVGGGPVTVEARQVQSSPPAPVDRLRYPTTRPAPTATNVTLTVSGPWKAAWREALIDRGFSPTGTDTVSCTVSQVTVKVVRVRIELIT</sequence>
<gene>
    <name evidence="3" type="ORF">ACFSBJ_12830</name>
</gene>
<evidence type="ECO:0000313" key="4">
    <source>
        <dbReference type="Proteomes" id="UP001597075"/>
    </source>
</evidence>
<keyword evidence="4" id="KW-1185">Reference proteome</keyword>
<evidence type="ECO:0000313" key="3">
    <source>
        <dbReference type="EMBL" id="MFD1634609.1"/>
    </source>
</evidence>
<evidence type="ECO:0000256" key="2">
    <source>
        <dbReference type="SAM" id="Phobius"/>
    </source>
</evidence>
<organism evidence="3 4">
    <name type="scientific">Haloplanus ruber</name>
    <dbReference type="NCBI Taxonomy" id="869892"/>
    <lineage>
        <taxon>Archaea</taxon>
        <taxon>Methanobacteriati</taxon>
        <taxon>Methanobacteriota</taxon>
        <taxon>Stenosarchaea group</taxon>
        <taxon>Halobacteria</taxon>
        <taxon>Halobacteriales</taxon>
        <taxon>Haloferacaceae</taxon>
        <taxon>Haloplanus</taxon>
    </lineage>
</organism>
<protein>
    <recommendedName>
        <fullName evidence="5">Type IV pilin</fullName>
    </recommendedName>
</protein>
<proteinExistence type="predicted"/>